<organism evidence="1 2">
    <name type="scientific">Clostridium gasigenes</name>
    <dbReference type="NCBI Taxonomy" id="94869"/>
    <lineage>
        <taxon>Bacteria</taxon>
        <taxon>Bacillati</taxon>
        <taxon>Bacillota</taxon>
        <taxon>Clostridia</taxon>
        <taxon>Eubacteriales</taxon>
        <taxon>Clostridiaceae</taxon>
        <taxon>Clostridium</taxon>
    </lineage>
</organism>
<dbReference type="EMBL" id="FNJM01000001">
    <property type="protein sequence ID" value="SDO96048.1"/>
    <property type="molecule type" value="Genomic_DNA"/>
</dbReference>
<dbReference type="GeneID" id="65311098"/>
<keyword evidence="2" id="KW-1185">Reference proteome</keyword>
<dbReference type="Proteomes" id="UP000198597">
    <property type="component" value="Unassembled WGS sequence"/>
</dbReference>
<evidence type="ECO:0000313" key="1">
    <source>
        <dbReference type="EMBL" id="SDO96048.1"/>
    </source>
</evidence>
<proteinExistence type="predicted"/>
<dbReference type="RefSeq" id="WP_167865186.1">
    <property type="nucleotide sequence ID" value="NZ_CP071376.1"/>
</dbReference>
<dbReference type="AlphaFoldDB" id="A0A1H0NU59"/>
<gene>
    <name evidence="1" type="ORF">SAMN04488529_101952</name>
</gene>
<evidence type="ECO:0000313" key="2">
    <source>
        <dbReference type="Proteomes" id="UP000198597"/>
    </source>
</evidence>
<dbReference type="STRING" id="94869.SAMN04488529_101952"/>
<protein>
    <submittedName>
        <fullName evidence="1">Uncharacterized protein</fullName>
    </submittedName>
</protein>
<sequence>MSKEINGQIYKDIPVGKMNVNGKEIQGSKIKSDDVTDGVMLVTIISKDDENKE</sequence>
<accession>A0A1H0NU59</accession>
<reference evidence="1 2" key="1">
    <citation type="submission" date="2016-10" db="EMBL/GenBank/DDBJ databases">
        <authorList>
            <person name="de Groot N.N."/>
        </authorList>
    </citation>
    <scope>NUCLEOTIDE SEQUENCE [LARGE SCALE GENOMIC DNA]</scope>
    <source>
        <strain evidence="1 2">DSM 12272</strain>
    </source>
</reference>
<name>A0A1H0NU59_9CLOT</name>